<protein>
    <submittedName>
        <fullName evidence="1">Uncharacterized protein</fullName>
    </submittedName>
</protein>
<keyword evidence="2" id="KW-1185">Reference proteome</keyword>
<evidence type="ECO:0000313" key="2">
    <source>
        <dbReference type="Proteomes" id="UP000184406"/>
    </source>
</evidence>
<gene>
    <name evidence="1" type="ORF">SAMN03080594_102273</name>
</gene>
<reference evidence="2" key="1">
    <citation type="submission" date="2016-11" db="EMBL/GenBank/DDBJ databases">
        <authorList>
            <person name="Varghese N."/>
            <person name="Submissions S."/>
        </authorList>
    </citation>
    <scope>NUCLEOTIDE SEQUENCE [LARGE SCALE GENOMIC DNA]</scope>
    <source>
        <strain evidence="2">DSM 17539</strain>
    </source>
</reference>
<proteinExistence type="predicted"/>
<accession>A0A1M4Y1B4</accession>
<dbReference type="Proteomes" id="UP000184406">
    <property type="component" value="Unassembled WGS sequence"/>
</dbReference>
<dbReference type="AlphaFoldDB" id="A0A1M4Y1B4"/>
<organism evidence="1 2">
    <name type="scientific">Arenibacter palladensis</name>
    <dbReference type="NCBI Taxonomy" id="237373"/>
    <lineage>
        <taxon>Bacteria</taxon>
        <taxon>Pseudomonadati</taxon>
        <taxon>Bacteroidota</taxon>
        <taxon>Flavobacteriia</taxon>
        <taxon>Flavobacteriales</taxon>
        <taxon>Flavobacteriaceae</taxon>
        <taxon>Arenibacter</taxon>
    </lineage>
</organism>
<dbReference type="EMBL" id="FQUX01000002">
    <property type="protein sequence ID" value="SHE99363.1"/>
    <property type="molecule type" value="Genomic_DNA"/>
</dbReference>
<sequence>MVRNLIIMFKKKPLKKKYCLLFACSFFIHVSYSQWIQTGNNIYNTNTGFVGIGVTNPVVKLDVNGSVQSRRIEFLDFNRGHYNGDRVRLYRDDPEGDYALLKLQLGDENQAEFQIGYVDHQSGKWVKNLSIHNNNVLQLGDNELDSRIVGRIGNNRTFGFHINRWGGKYEWTIGSKNGEISMMNLERNTNGRVLLAVNGGMHSKEINVNLNYPAPDYVFEESYELLPLKEVEAYIKKYRHLPEIPAGRILEKQGINVAEMEMGLLKKVEELTLYIIKMEKEIALIRQQCGSIKGKF</sequence>
<name>A0A1M4Y1B4_9FLAO</name>
<evidence type="ECO:0000313" key="1">
    <source>
        <dbReference type="EMBL" id="SHE99363.1"/>
    </source>
</evidence>